<evidence type="ECO:0000259" key="9">
    <source>
        <dbReference type="PROSITE" id="PS51379"/>
    </source>
</evidence>
<evidence type="ECO:0000256" key="7">
    <source>
        <dbReference type="ARBA" id="ARBA00023004"/>
    </source>
</evidence>
<keyword evidence="3" id="KW-0819">tRNA processing</keyword>
<dbReference type="InterPro" id="IPR013542">
    <property type="entry name" value="QueG_DUF1730"/>
</dbReference>
<dbReference type="PANTHER" id="PTHR30002:SF4">
    <property type="entry name" value="EPOXYQUEUOSINE REDUCTASE"/>
    <property type="match status" value="1"/>
</dbReference>
<name>A0A948W7E1_UNCEI</name>
<evidence type="ECO:0000256" key="3">
    <source>
        <dbReference type="ARBA" id="ARBA00022694"/>
    </source>
</evidence>
<dbReference type="InterPro" id="IPR004453">
    <property type="entry name" value="QueG"/>
</dbReference>
<feature type="domain" description="4Fe-4S ferredoxin-type" evidence="9">
    <location>
        <begin position="184"/>
        <end position="213"/>
    </location>
</feature>
<evidence type="ECO:0000256" key="2">
    <source>
        <dbReference type="ARBA" id="ARBA00022490"/>
    </source>
</evidence>
<dbReference type="SUPFAM" id="SSF46548">
    <property type="entry name" value="alpha-helical ferredoxin"/>
    <property type="match status" value="1"/>
</dbReference>
<dbReference type="GO" id="GO:0008616">
    <property type="term" value="P:tRNA queuosine(34) biosynthetic process"/>
    <property type="evidence" value="ECO:0007669"/>
    <property type="project" value="UniProtKB-KW"/>
</dbReference>
<reference evidence="10" key="1">
    <citation type="submission" date="2021-05" db="EMBL/GenBank/DDBJ databases">
        <title>Energy efficiency and biological interactions define the core microbiome of deep oligotrophic groundwater.</title>
        <authorList>
            <person name="Mehrshad M."/>
            <person name="Lopez-Fernandez M."/>
            <person name="Bell E."/>
            <person name="Bernier-Latmani R."/>
            <person name="Bertilsson S."/>
            <person name="Dopson M."/>
        </authorList>
    </citation>
    <scope>NUCLEOTIDE SEQUENCE</scope>
    <source>
        <strain evidence="10">Modern_marine.mb.64</strain>
    </source>
</reference>
<dbReference type="NCBIfam" id="TIGR00276">
    <property type="entry name" value="tRNA epoxyqueuosine(34) reductase QueG"/>
    <property type="match status" value="1"/>
</dbReference>
<organism evidence="10 11">
    <name type="scientific">Eiseniibacteriota bacterium</name>
    <dbReference type="NCBI Taxonomy" id="2212470"/>
    <lineage>
        <taxon>Bacteria</taxon>
        <taxon>Candidatus Eiseniibacteriota</taxon>
    </lineage>
</organism>
<evidence type="ECO:0000256" key="8">
    <source>
        <dbReference type="ARBA" id="ARBA00023014"/>
    </source>
</evidence>
<evidence type="ECO:0000313" key="11">
    <source>
        <dbReference type="Proteomes" id="UP000777784"/>
    </source>
</evidence>
<keyword evidence="7" id="KW-0408">Iron</keyword>
<dbReference type="PROSITE" id="PS00198">
    <property type="entry name" value="4FE4S_FER_1"/>
    <property type="match status" value="1"/>
</dbReference>
<keyword evidence="8" id="KW-0411">Iron-sulfur</keyword>
<evidence type="ECO:0000256" key="1">
    <source>
        <dbReference type="ARBA" id="ARBA00022485"/>
    </source>
</evidence>
<comment type="caution">
    <text evidence="10">The sequence shown here is derived from an EMBL/GenBank/DDBJ whole genome shotgun (WGS) entry which is preliminary data.</text>
</comment>
<dbReference type="Pfam" id="PF08331">
    <property type="entry name" value="QueG_DUF1730"/>
    <property type="match status" value="1"/>
</dbReference>
<gene>
    <name evidence="10" type="primary">queG</name>
    <name evidence="10" type="ORF">KJ970_14560</name>
</gene>
<dbReference type="PROSITE" id="PS51379">
    <property type="entry name" value="4FE4S_FER_2"/>
    <property type="match status" value="1"/>
</dbReference>
<protein>
    <submittedName>
        <fullName evidence="10">tRNA epoxyqueuosine(34) reductase QueG</fullName>
        <ecNumber evidence="10">1.17.99.6</ecNumber>
    </submittedName>
</protein>
<dbReference type="Proteomes" id="UP000777784">
    <property type="component" value="Unassembled WGS sequence"/>
</dbReference>
<evidence type="ECO:0000256" key="5">
    <source>
        <dbReference type="ARBA" id="ARBA00022785"/>
    </source>
</evidence>
<keyword evidence="4" id="KW-0479">Metal-binding</keyword>
<keyword evidence="5" id="KW-0671">Queuosine biosynthesis</keyword>
<keyword evidence="1" id="KW-0004">4Fe-4S</keyword>
<evidence type="ECO:0000313" key="10">
    <source>
        <dbReference type="EMBL" id="MBU2692140.1"/>
    </source>
</evidence>
<dbReference type="PANTHER" id="PTHR30002">
    <property type="entry name" value="EPOXYQUEUOSINE REDUCTASE"/>
    <property type="match status" value="1"/>
</dbReference>
<dbReference type="Gene3D" id="3.30.70.20">
    <property type="match status" value="1"/>
</dbReference>
<dbReference type="InterPro" id="IPR017896">
    <property type="entry name" value="4Fe4S_Fe-S-bd"/>
</dbReference>
<dbReference type="GO" id="GO:0051539">
    <property type="term" value="F:4 iron, 4 sulfur cluster binding"/>
    <property type="evidence" value="ECO:0007669"/>
    <property type="project" value="UniProtKB-KW"/>
</dbReference>
<keyword evidence="6 10" id="KW-0560">Oxidoreductase</keyword>
<dbReference type="EC" id="1.17.99.6" evidence="10"/>
<dbReference type="GO" id="GO:0052693">
    <property type="term" value="F:epoxyqueuosine reductase activity"/>
    <property type="evidence" value="ECO:0007669"/>
    <property type="project" value="UniProtKB-EC"/>
</dbReference>
<evidence type="ECO:0000256" key="4">
    <source>
        <dbReference type="ARBA" id="ARBA00022723"/>
    </source>
</evidence>
<dbReference type="InterPro" id="IPR017900">
    <property type="entry name" value="4Fe4S_Fe_S_CS"/>
</dbReference>
<dbReference type="EMBL" id="JAHJDP010000085">
    <property type="protein sequence ID" value="MBU2692140.1"/>
    <property type="molecule type" value="Genomic_DNA"/>
</dbReference>
<evidence type="ECO:0000256" key="6">
    <source>
        <dbReference type="ARBA" id="ARBA00023002"/>
    </source>
</evidence>
<sequence>MKEEIRRLGLKLGLDGVGFAAPVLPPAGRRFSTWLDSGYGAGMAYLHRTRDLRLCPEKFFPDVKTVLAVILNYYNPEPADVQRGAEGRISPDTPVGRDARISRYAWGRDYHKTLTRRLQRYLEEIQRRFPDAKGRVAVDTAPVMDKLWAEAAGLGWQGRHTNLITRNYGSWVFIGTLWLNIELPPDPAHSNYCGSCTKCLDACPTGALISPNLLDARRCISYWNVEHRGPFGKETPPFDRWLYGCDVCQEVCPWNRFSTPASESDFLPRSSLLKMELKSWAGLNDAEYEKLTRGSAMRRAKQEGLRRNACWLGKTKGERD</sequence>
<accession>A0A948W7E1</accession>
<keyword evidence="2" id="KW-0963">Cytoplasm</keyword>
<dbReference type="GO" id="GO:0046872">
    <property type="term" value="F:metal ion binding"/>
    <property type="evidence" value="ECO:0007669"/>
    <property type="project" value="UniProtKB-KW"/>
</dbReference>
<proteinExistence type="predicted"/>
<dbReference type="Pfam" id="PF13484">
    <property type="entry name" value="Fer4_16"/>
    <property type="match status" value="1"/>
</dbReference>
<dbReference type="AlphaFoldDB" id="A0A948W7E1"/>